<sequence length="505" mass="56256">MTDEERVSRVNQHLRVARDWQAAPEHAVHETEDYLEPEEYLEPEPISFYSTFVGPRLWTILAWGLVGAVVAVVLGLLLPPSYKATAQLYFDPRDLQVLENQVTPETEAQNIGTTLVRSQALVLRSDNLLRKVVAKLHLVDDPEFNGTPQTIFGELAQALKSIIAPGGEDNSPAAVEAVTLENLRRAIGVDLIDRSYIIEASATADERSKASEILSALVDAFLKYQEESRSDVASRTSLDLQGGIERLRLNVEKIEQEIEDYKAENQLTGVGGQIVSERQLSELSTKLIDAQAETAQVKARFDAVLAAKGDLGQLPEAVASETLRELRGLLARLVQQKAVLEAQLQPSHPTTRSLRDSEAKLNSEIKAELTRIGESLRVDYQRAKENEEALSKLVDAERERLKTANQAQITLRGMERRLETARQLYRDADTRASQAREQAELNTANVRVISDPSTLRKKVFPPPTPLLAAMGLVFGLFIGFVITNWRLLLFRGRGRDSDVVDYAQY</sequence>
<dbReference type="EMBL" id="LPWE01000014">
    <property type="protein sequence ID" value="ODR93671.1"/>
    <property type="molecule type" value="Genomic_DNA"/>
</dbReference>
<name>A0A1E3VK64_9HYPH</name>
<dbReference type="InterPro" id="IPR003856">
    <property type="entry name" value="LPS_length_determ_N"/>
</dbReference>
<dbReference type="GO" id="GO:0004713">
    <property type="term" value="F:protein tyrosine kinase activity"/>
    <property type="evidence" value="ECO:0007669"/>
    <property type="project" value="TreeGrafter"/>
</dbReference>
<dbReference type="InterPro" id="IPR050445">
    <property type="entry name" value="Bact_polysacc_biosynth/exp"/>
</dbReference>
<feature type="coiled-coil region" evidence="6">
    <location>
        <begin position="380"/>
        <end position="438"/>
    </location>
</feature>
<keyword evidence="3 7" id="KW-0812">Transmembrane</keyword>
<dbReference type="Pfam" id="PF02706">
    <property type="entry name" value="Wzz"/>
    <property type="match status" value="1"/>
</dbReference>
<reference evidence="9 10" key="1">
    <citation type="journal article" date="2016" name="Environ. Microbiol.">
        <title>New Methyloceanibacter diversity from North Sea sediments includes methanotroph containing solely the soluble methane monooxygenase.</title>
        <authorList>
            <person name="Vekeman B."/>
            <person name="Kerckhof F.M."/>
            <person name="Cremers G."/>
            <person name="de Vos P."/>
            <person name="Vandamme P."/>
            <person name="Boon N."/>
            <person name="Op den Camp H.J."/>
            <person name="Heylen K."/>
        </authorList>
    </citation>
    <scope>NUCLEOTIDE SEQUENCE [LARGE SCALE GENOMIC DNA]</scope>
    <source>
        <strain evidence="9 10">R-67176</strain>
    </source>
</reference>
<comment type="subcellular location">
    <subcellularLocation>
        <location evidence="1">Cell membrane</location>
        <topology evidence="1">Multi-pass membrane protein</topology>
    </subcellularLocation>
</comment>
<proteinExistence type="predicted"/>
<evidence type="ECO:0000256" key="7">
    <source>
        <dbReference type="SAM" id="Phobius"/>
    </source>
</evidence>
<keyword evidence="2" id="KW-1003">Cell membrane</keyword>
<evidence type="ECO:0000256" key="2">
    <source>
        <dbReference type="ARBA" id="ARBA00022475"/>
    </source>
</evidence>
<feature type="transmembrane region" description="Helical" evidence="7">
    <location>
        <begin position="466"/>
        <end position="485"/>
    </location>
</feature>
<organism evidence="9 10">
    <name type="scientific">Methyloceanibacter stevinii</name>
    <dbReference type="NCBI Taxonomy" id="1774970"/>
    <lineage>
        <taxon>Bacteria</taxon>
        <taxon>Pseudomonadati</taxon>
        <taxon>Pseudomonadota</taxon>
        <taxon>Alphaproteobacteria</taxon>
        <taxon>Hyphomicrobiales</taxon>
        <taxon>Hyphomicrobiaceae</taxon>
        <taxon>Methyloceanibacter</taxon>
    </lineage>
</organism>
<feature type="transmembrane region" description="Helical" evidence="7">
    <location>
        <begin position="57"/>
        <end position="78"/>
    </location>
</feature>
<keyword evidence="10" id="KW-1185">Reference proteome</keyword>
<evidence type="ECO:0000256" key="3">
    <source>
        <dbReference type="ARBA" id="ARBA00022692"/>
    </source>
</evidence>
<evidence type="ECO:0000256" key="4">
    <source>
        <dbReference type="ARBA" id="ARBA00022989"/>
    </source>
</evidence>
<evidence type="ECO:0000256" key="5">
    <source>
        <dbReference type="ARBA" id="ARBA00023136"/>
    </source>
</evidence>
<dbReference type="PANTHER" id="PTHR32309:SF13">
    <property type="entry name" value="FERRIC ENTEROBACTIN TRANSPORT PROTEIN FEPE"/>
    <property type="match status" value="1"/>
</dbReference>
<evidence type="ECO:0000259" key="8">
    <source>
        <dbReference type="Pfam" id="PF02706"/>
    </source>
</evidence>
<evidence type="ECO:0000256" key="1">
    <source>
        <dbReference type="ARBA" id="ARBA00004651"/>
    </source>
</evidence>
<dbReference type="AlphaFoldDB" id="A0A1E3VK64"/>
<evidence type="ECO:0000256" key="6">
    <source>
        <dbReference type="SAM" id="Coils"/>
    </source>
</evidence>
<feature type="domain" description="Polysaccharide chain length determinant N-terminal" evidence="8">
    <location>
        <begin position="56"/>
        <end position="136"/>
    </location>
</feature>
<dbReference type="GO" id="GO:0005886">
    <property type="term" value="C:plasma membrane"/>
    <property type="evidence" value="ECO:0007669"/>
    <property type="project" value="UniProtKB-SubCell"/>
</dbReference>
<protein>
    <recommendedName>
        <fullName evidence="8">Polysaccharide chain length determinant N-terminal domain-containing protein</fullName>
    </recommendedName>
</protein>
<dbReference type="STRING" id="1774970.AUC70_12615"/>
<keyword evidence="4 7" id="KW-1133">Transmembrane helix</keyword>
<keyword evidence="5 7" id="KW-0472">Membrane</keyword>
<dbReference type="Proteomes" id="UP000094172">
    <property type="component" value="Unassembled WGS sequence"/>
</dbReference>
<dbReference type="PANTHER" id="PTHR32309">
    <property type="entry name" value="TYROSINE-PROTEIN KINASE"/>
    <property type="match status" value="1"/>
</dbReference>
<gene>
    <name evidence="9" type="ORF">AUC70_12615</name>
</gene>
<evidence type="ECO:0000313" key="9">
    <source>
        <dbReference type="EMBL" id="ODR93671.1"/>
    </source>
</evidence>
<keyword evidence="6" id="KW-0175">Coiled coil</keyword>
<evidence type="ECO:0000313" key="10">
    <source>
        <dbReference type="Proteomes" id="UP000094172"/>
    </source>
</evidence>
<accession>A0A1E3VK64</accession>
<comment type="caution">
    <text evidence="9">The sequence shown here is derived from an EMBL/GenBank/DDBJ whole genome shotgun (WGS) entry which is preliminary data.</text>
</comment>